<evidence type="ECO:0000313" key="2">
    <source>
        <dbReference type="EMBL" id="TDS75866.1"/>
    </source>
</evidence>
<comment type="caution">
    <text evidence="2">The sequence shown here is derived from an EMBL/GenBank/DDBJ whole genome shotgun (WGS) entry which is preliminary data.</text>
</comment>
<reference evidence="2 3" key="1">
    <citation type="submission" date="2019-03" db="EMBL/GenBank/DDBJ databases">
        <title>Genomic Encyclopedia of Archaeal and Bacterial Type Strains, Phase II (KMG-II): from individual species to whole genera.</title>
        <authorList>
            <person name="Goeker M."/>
        </authorList>
    </citation>
    <scope>NUCLEOTIDE SEQUENCE [LARGE SCALE GENOMIC DNA]</scope>
    <source>
        <strain evidence="2 3">DSM 24782</strain>
    </source>
</reference>
<dbReference type="OrthoDB" id="5124978at2"/>
<evidence type="ECO:0000313" key="3">
    <source>
        <dbReference type="Proteomes" id="UP000295344"/>
    </source>
</evidence>
<dbReference type="RefSeq" id="WP_133767106.1">
    <property type="nucleotide sequence ID" value="NZ_BAAARP010000001.1"/>
</dbReference>
<keyword evidence="1" id="KW-0472">Membrane</keyword>
<proteinExistence type="predicted"/>
<accession>A0A4R7FJ89</accession>
<name>A0A4R7FJ89_9MICO</name>
<dbReference type="EMBL" id="SOAM01000003">
    <property type="protein sequence ID" value="TDS75866.1"/>
    <property type="molecule type" value="Genomic_DNA"/>
</dbReference>
<evidence type="ECO:0000256" key="1">
    <source>
        <dbReference type="SAM" id="Phobius"/>
    </source>
</evidence>
<dbReference type="AlphaFoldDB" id="A0A4R7FJ89"/>
<keyword evidence="1" id="KW-0812">Transmembrane</keyword>
<feature type="transmembrane region" description="Helical" evidence="1">
    <location>
        <begin position="52"/>
        <end position="71"/>
    </location>
</feature>
<feature type="transmembrane region" description="Helical" evidence="1">
    <location>
        <begin position="119"/>
        <end position="140"/>
    </location>
</feature>
<dbReference type="Proteomes" id="UP000295344">
    <property type="component" value="Unassembled WGS sequence"/>
</dbReference>
<protein>
    <submittedName>
        <fullName evidence="2">Uncharacterized protein</fullName>
    </submittedName>
</protein>
<organism evidence="2 3">
    <name type="scientific">Amnibacterium kyonggiense</name>
    <dbReference type="NCBI Taxonomy" id="595671"/>
    <lineage>
        <taxon>Bacteria</taxon>
        <taxon>Bacillati</taxon>
        <taxon>Actinomycetota</taxon>
        <taxon>Actinomycetes</taxon>
        <taxon>Micrococcales</taxon>
        <taxon>Microbacteriaceae</taxon>
        <taxon>Amnibacterium</taxon>
    </lineage>
</organism>
<keyword evidence="3" id="KW-1185">Reference proteome</keyword>
<gene>
    <name evidence="2" type="ORF">CLV52_2975</name>
</gene>
<sequence>MTVAPERDAAPQTPHRKDLRLQALVDEPHRRLPALRFPHLHSERLRSSRTSLGTGFIGIAATLVAVLLLSFDLARFVEEWRDQTYAEPGLAALSWLLLAGLLVVLAVAARTAGDVLDSLVSLGIVGGLGIVVALDAAAVWGNGDLGHDLTAAPAAGYVLLAMVGVRSSRSITAASGLLGAALVALLAVNALDATVPPSGLVDGAAMIAKAVAPPIVAAWIVHVFRNIVSAELERVLVASTTSAPRFSVGMMASVELARLDLAAEQLMDGIASGRTRLPLNPATAQAAAELATELRLHLIEGRRQTWLYHAISESELLGRAVTLSDPESLAGLLDPSQRDGLLSAVWLMLGDAPERSRRSATRVAIEITVGPARPIEGKARTMHVPIVVQTTGVARSRVDPATWDAMRKVGRHADSQRGGSLWVEIDCVVDRPAER</sequence>
<keyword evidence="1" id="KW-1133">Transmembrane helix</keyword>
<feature type="transmembrane region" description="Helical" evidence="1">
    <location>
        <begin position="91"/>
        <end position="112"/>
    </location>
</feature>
<feature type="transmembrane region" description="Helical" evidence="1">
    <location>
        <begin position="146"/>
        <end position="165"/>
    </location>
</feature>
<feature type="transmembrane region" description="Helical" evidence="1">
    <location>
        <begin position="172"/>
        <end position="191"/>
    </location>
</feature>